<feature type="region of interest" description="Disordered" evidence="1">
    <location>
        <begin position="107"/>
        <end position="126"/>
    </location>
</feature>
<name>A0A8H5TDU2_FUSCI</name>
<dbReference type="InterPro" id="IPR009027">
    <property type="entry name" value="Ribosomal_bL9/RNase_H1_N"/>
</dbReference>
<dbReference type="SUPFAM" id="SSF55658">
    <property type="entry name" value="L9 N-domain-like"/>
    <property type="match status" value="1"/>
</dbReference>
<feature type="compositionally biased region" description="Low complexity" evidence="1">
    <location>
        <begin position="111"/>
        <end position="123"/>
    </location>
</feature>
<dbReference type="InterPro" id="IPR037056">
    <property type="entry name" value="RNase_H1_N_sf"/>
</dbReference>
<dbReference type="Proteomes" id="UP000572754">
    <property type="component" value="Unassembled WGS sequence"/>
</dbReference>
<reference evidence="4" key="1">
    <citation type="journal article" date="2020" name="BMC Genomics">
        <title>Correction to: Identification and distribution of gene clusters required for synthesis of sphingolipid metabolism inhibitors in diverse species of the filamentous fungus Fusarium.</title>
        <authorList>
            <person name="Kim H.S."/>
            <person name="Lohmar J.M."/>
            <person name="Busman M."/>
            <person name="Brown D.W."/>
            <person name="Naumann T.A."/>
            <person name="Divon H.H."/>
            <person name="Lysoe E."/>
            <person name="Uhlig S."/>
            <person name="Proctor R.H."/>
        </authorList>
    </citation>
    <scope>NUCLEOTIDE SEQUENCE [LARGE SCALE GENOMIC DNA]</scope>
    <source>
        <strain evidence="4">NRRL 25331</strain>
    </source>
</reference>
<evidence type="ECO:0000313" key="3">
    <source>
        <dbReference type="EMBL" id="KAF5670360.1"/>
    </source>
</evidence>
<evidence type="ECO:0000313" key="4">
    <source>
        <dbReference type="Proteomes" id="UP000572754"/>
    </source>
</evidence>
<keyword evidence="4" id="KW-1185">Reference proteome</keyword>
<gene>
    <name evidence="3" type="ORF">FCIRC_8968</name>
</gene>
<sequence length="156" mass="17290">MVRKKNVYAINIGRKLGYRTKWDDVLKETNGYSEAKFKGFSSLKEAEQWFNDPSRSSRRARHLARPKELEPHERRQLEADVKALNDKLALEIAAEVAINEMEIYDTSMEATSTPSPSPSSSSHCSCCHCSSFPGDTLPSSPPSTKPVKTTSSPASA</sequence>
<dbReference type="InterPro" id="IPR011320">
    <property type="entry name" value="RNase_H1_N"/>
</dbReference>
<protein>
    <recommendedName>
        <fullName evidence="2">Ribonuclease H1 N-terminal domain-containing protein</fullName>
    </recommendedName>
</protein>
<reference evidence="3 4" key="2">
    <citation type="submission" date="2020-05" db="EMBL/GenBank/DDBJ databases">
        <title>Identification and distribution of gene clusters putatively required for synthesis of sphingolipid metabolism inhibitors in phylogenetically diverse species of the filamentous fungus Fusarium.</title>
        <authorList>
            <person name="Kim H.-S."/>
            <person name="Busman M."/>
            <person name="Brown D.W."/>
            <person name="Divon H."/>
            <person name="Uhlig S."/>
            <person name="Proctor R.H."/>
        </authorList>
    </citation>
    <scope>NUCLEOTIDE SEQUENCE [LARGE SCALE GENOMIC DNA]</scope>
    <source>
        <strain evidence="3 4">NRRL 25331</strain>
    </source>
</reference>
<accession>A0A8H5TDU2</accession>
<comment type="caution">
    <text evidence="3">The sequence shown here is derived from an EMBL/GenBank/DDBJ whole genome shotgun (WGS) entry which is preliminary data.</text>
</comment>
<dbReference type="Gene3D" id="3.40.970.10">
    <property type="entry name" value="Ribonuclease H1, N-terminal domain"/>
    <property type="match status" value="1"/>
</dbReference>
<dbReference type="Pfam" id="PF01693">
    <property type="entry name" value="Cauli_VI"/>
    <property type="match status" value="1"/>
</dbReference>
<dbReference type="EMBL" id="JAAQPE010000311">
    <property type="protein sequence ID" value="KAF5670360.1"/>
    <property type="molecule type" value="Genomic_DNA"/>
</dbReference>
<evidence type="ECO:0000256" key="1">
    <source>
        <dbReference type="SAM" id="MobiDB-lite"/>
    </source>
</evidence>
<dbReference type="AlphaFoldDB" id="A0A8H5TDU2"/>
<feature type="region of interest" description="Disordered" evidence="1">
    <location>
        <begin position="133"/>
        <end position="156"/>
    </location>
</feature>
<feature type="domain" description="Ribonuclease H1 N-terminal" evidence="2">
    <location>
        <begin position="7"/>
        <end position="49"/>
    </location>
</feature>
<feature type="region of interest" description="Disordered" evidence="1">
    <location>
        <begin position="51"/>
        <end position="73"/>
    </location>
</feature>
<proteinExistence type="predicted"/>
<feature type="compositionally biased region" description="Low complexity" evidence="1">
    <location>
        <begin position="145"/>
        <end position="156"/>
    </location>
</feature>
<organism evidence="3 4">
    <name type="scientific">Fusarium circinatum</name>
    <name type="common">Pitch canker fungus</name>
    <name type="synonym">Gibberella circinata</name>
    <dbReference type="NCBI Taxonomy" id="48490"/>
    <lineage>
        <taxon>Eukaryota</taxon>
        <taxon>Fungi</taxon>
        <taxon>Dikarya</taxon>
        <taxon>Ascomycota</taxon>
        <taxon>Pezizomycotina</taxon>
        <taxon>Sordariomycetes</taxon>
        <taxon>Hypocreomycetidae</taxon>
        <taxon>Hypocreales</taxon>
        <taxon>Nectriaceae</taxon>
        <taxon>Fusarium</taxon>
        <taxon>Fusarium fujikuroi species complex</taxon>
    </lineage>
</organism>
<evidence type="ECO:0000259" key="2">
    <source>
        <dbReference type="Pfam" id="PF01693"/>
    </source>
</evidence>